<dbReference type="PRINTS" id="PR00038">
    <property type="entry name" value="HTHLUXR"/>
</dbReference>
<evidence type="ECO:0000256" key="2">
    <source>
        <dbReference type="ARBA" id="ARBA00023125"/>
    </source>
</evidence>
<protein>
    <submittedName>
        <fullName evidence="6">DNA-binding response regulator</fullName>
    </submittedName>
</protein>
<dbReference type="PROSITE" id="PS00622">
    <property type="entry name" value="HTH_LUXR_1"/>
    <property type="match status" value="1"/>
</dbReference>
<reference evidence="6" key="2">
    <citation type="submission" date="2020-09" db="EMBL/GenBank/DDBJ databases">
        <authorList>
            <person name="Sun Q."/>
            <person name="Zhou Y."/>
        </authorList>
    </citation>
    <scope>NUCLEOTIDE SEQUENCE</scope>
    <source>
        <strain evidence="6">CGMCC 1.15320</strain>
    </source>
</reference>
<reference evidence="6" key="1">
    <citation type="journal article" date="2014" name="Int. J. Syst. Evol. Microbiol.">
        <title>Complete genome sequence of Corynebacterium casei LMG S-19264T (=DSM 44701T), isolated from a smear-ripened cheese.</title>
        <authorList>
            <consortium name="US DOE Joint Genome Institute (JGI-PGF)"/>
            <person name="Walter F."/>
            <person name="Albersmeier A."/>
            <person name="Kalinowski J."/>
            <person name="Ruckert C."/>
        </authorList>
    </citation>
    <scope>NUCLEOTIDE SEQUENCE</scope>
    <source>
        <strain evidence="6">CGMCC 1.15320</strain>
    </source>
</reference>
<name>A0A916W933_9HYPH</name>
<dbReference type="GO" id="GO:0000160">
    <property type="term" value="P:phosphorelay signal transduction system"/>
    <property type="evidence" value="ECO:0007669"/>
    <property type="project" value="InterPro"/>
</dbReference>
<dbReference type="PROSITE" id="PS50043">
    <property type="entry name" value="HTH_LUXR_2"/>
    <property type="match status" value="1"/>
</dbReference>
<keyword evidence="2 6" id="KW-0238">DNA-binding</keyword>
<dbReference type="PROSITE" id="PS50110">
    <property type="entry name" value="RESPONSE_REGULATORY"/>
    <property type="match status" value="1"/>
</dbReference>
<dbReference type="GO" id="GO:0006355">
    <property type="term" value="P:regulation of DNA-templated transcription"/>
    <property type="evidence" value="ECO:0007669"/>
    <property type="project" value="InterPro"/>
</dbReference>
<evidence type="ECO:0000256" key="3">
    <source>
        <dbReference type="PROSITE-ProRule" id="PRU00169"/>
    </source>
</evidence>
<dbReference type="InterPro" id="IPR000792">
    <property type="entry name" value="Tscrpt_reg_LuxR_C"/>
</dbReference>
<evidence type="ECO:0000256" key="1">
    <source>
        <dbReference type="ARBA" id="ARBA00022553"/>
    </source>
</evidence>
<evidence type="ECO:0000259" key="4">
    <source>
        <dbReference type="PROSITE" id="PS50043"/>
    </source>
</evidence>
<gene>
    <name evidence="6" type="ORF">GCM10011385_35170</name>
</gene>
<accession>A0A916W933</accession>
<dbReference type="AlphaFoldDB" id="A0A916W933"/>
<organism evidence="6 7">
    <name type="scientific">Nitratireductor aestuarii</name>
    <dbReference type="NCBI Taxonomy" id="1735103"/>
    <lineage>
        <taxon>Bacteria</taxon>
        <taxon>Pseudomonadati</taxon>
        <taxon>Pseudomonadota</taxon>
        <taxon>Alphaproteobacteria</taxon>
        <taxon>Hyphomicrobiales</taxon>
        <taxon>Phyllobacteriaceae</taxon>
        <taxon>Nitratireductor</taxon>
    </lineage>
</organism>
<dbReference type="Proteomes" id="UP000636264">
    <property type="component" value="Unassembled WGS sequence"/>
</dbReference>
<dbReference type="InterPro" id="IPR001789">
    <property type="entry name" value="Sig_transdc_resp-reg_receiver"/>
</dbReference>
<keyword evidence="1 3" id="KW-0597">Phosphoprotein</keyword>
<dbReference type="InterPro" id="IPR058245">
    <property type="entry name" value="NreC/VraR/RcsB-like_REC"/>
</dbReference>
<dbReference type="SMART" id="SM00448">
    <property type="entry name" value="REC"/>
    <property type="match status" value="1"/>
</dbReference>
<feature type="domain" description="HTH luxR-type" evidence="4">
    <location>
        <begin position="145"/>
        <end position="210"/>
    </location>
</feature>
<dbReference type="SUPFAM" id="SSF46894">
    <property type="entry name" value="C-terminal effector domain of the bipartite response regulators"/>
    <property type="match status" value="1"/>
</dbReference>
<evidence type="ECO:0000313" key="6">
    <source>
        <dbReference type="EMBL" id="GGA77990.1"/>
    </source>
</evidence>
<feature type="domain" description="Response regulatory" evidence="5">
    <location>
        <begin position="6"/>
        <end position="122"/>
    </location>
</feature>
<dbReference type="Pfam" id="PF00072">
    <property type="entry name" value="Response_reg"/>
    <property type="match status" value="1"/>
</dbReference>
<proteinExistence type="predicted"/>
<feature type="modified residue" description="4-aspartylphosphate" evidence="3">
    <location>
        <position position="57"/>
    </location>
</feature>
<dbReference type="Pfam" id="PF00196">
    <property type="entry name" value="GerE"/>
    <property type="match status" value="1"/>
</dbReference>
<keyword evidence="7" id="KW-1185">Reference proteome</keyword>
<dbReference type="Gene3D" id="3.40.50.2300">
    <property type="match status" value="1"/>
</dbReference>
<comment type="caution">
    <text evidence="6">The sequence shown here is derived from an EMBL/GenBank/DDBJ whole genome shotgun (WGS) entry which is preliminary data.</text>
</comment>
<dbReference type="InterPro" id="IPR016032">
    <property type="entry name" value="Sig_transdc_resp-reg_C-effctor"/>
</dbReference>
<dbReference type="CDD" id="cd06170">
    <property type="entry name" value="LuxR_C_like"/>
    <property type="match status" value="1"/>
</dbReference>
<dbReference type="GO" id="GO:0003677">
    <property type="term" value="F:DNA binding"/>
    <property type="evidence" value="ECO:0007669"/>
    <property type="project" value="UniProtKB-KW"/>
</dbReference>
<dbReference type="InterPro" id="IPR039420">
    <property type="entry name" value="WalR-like"/>
</dbReference>
<dbReference type="SMART" id="SM00421">
    <property type="entry name" value="HTH_LUXR"/>
    <property type="match status" value="1"/>
</dbReference>
<evidence type="ECO:0000313" key="7">
    <source>
        <dbReference type="Proteomes" id="UP000636264"/>
    </source>
</evidence>
<dbReference type="PANTHER" id="PTHR43214">
    <property type="entry name" value="TWO-COMPONENT RESPONSE REGULATOR"/>
    <property type="match status" value="1"/>
</dbReference>
<dbReference type="EMBL" id="BMIF01000013">
    <property type="protein sequence ID" value="GGA77990.1"/>
    <property type="molecule type" value="Genomic_DNA"/>
</dbReference>
<evidence type="ECO:0000259" key="5">
    <source>
        <dbReference type="PROSITE" id="PS50110"/>
    </source>
</evidence>
<sequence length="228" mass="24057">MSERVRVVVVDDHPLFRSGVVQALELDEGIEVVAEGGSASEAIELAEKHHPDVMLLDISLPGGDGIAAATAIAVKEEAPRILMLTVSGETTDVMRAVDAGAAGYVLKGINATDLIHAVKSVAAGETFMSPNLSFNLLTALGKASKPDPLATLTPQERRILQMVATGLGNREIGVHLGVGEKTVKFHVTNLFRKLNVRNRVEAALILAERGQDRGMAKARGAIDGRNAA</sequence>
<dbReference type="SUPFAM" id="SSF52172">
    <property type="entry name" value="CheY-like"/>
    <property type="match status" value="1"/>
</dbReference>
<dbReference type="RefSeq" id="WP_188722408.1">
    <property type="nucleotide sequence ID" value="NZ_BMIF01000013.1"/>
</dbReference>
<dbReference type="InterPro" id="IPR011006">
    <property type="entry name" value="CheY-like_superfamily"/>
</dbReference>
<dbReference type="CDD" id="cd17535">
    <property type="entry name" value="REC_NarL-like"/>
    <property type="match status" value="1"/>
</dbReference>